<dbReference type="GO" id="GO:0003700">
    <property type="term" value="F:DNA-binding transcription factor activity"/>
    <property type="evidence" value="ECO:0007669"/>
    <property type="project" value="InterPro"/>
</dbReference>
<keyword evidence="3" id="KW-0238">DNA-binding</keyword>
<evidence type="ECO:0000313" key="6">
    <source>
        <dbReference type="EMBL" id="QKG71877.1"/>
    </source>
</evidence>
<dbReference type="FunFam" id="1.10.10.10:FF:000001">
    <property type="entry name" value="LysR family transcriptional regulator"/>
    <property type="match status" value="1"/>
</dbReference>
<proteinExistence type="inferred from homology"/>
<dbReference type="Pfam" id="PF00126">
    <property type="entry name" value="HTH_1"/>
    <property type="match status" value="1"/>
</dbReference>
<keyword evidence="7" id="KW-1185">Reference proteome</keyword>
<sequence>MQETIMFRSDLFHLLRTFRAVVENRSFSGAAQSLGIQPPAVSKAIAKLEADLGVQLLVRSTRAVSLTDSGELFHREVERILSDLEDARSVIQTFAGEPVGALRVSATVAFGQRILSPLLPRFMNKYPGITIDLRLTNDILSLHGDDVDLVLRSTPELEDSSNYTRLISTQDRMIVVAPDYLRKHGPIGHPEKLAGHRCLAFRANRLFDRWTFSKDGVSWTVRVKPILVSNDYQTLLDAAVQGAGIAQLFRYQAQGSVERGELVHLLDSFELPKQNIYAIYRQKRRHATKVDAFVGFLEEALEQLPTANAEESEDLARS</sequence>
<dbReference type="KEGG" id="emv:HQR01_11200"/>
<accession>A0A7D4AUC5</accession>
<dbReference type="InterPro" id="IPR036388">
    <property type="entry name" value="WH-like_DNA-bd_sf"/>
</dbReference>
<keyword evidence="2" id="KW-0805">Transcription regulation</keyword>
<dbReference type="SUPFAM" id="SSF53850">
    <property type="entry name" value="Periplasmic binding protein-like II"/>
    <property type="match status" value="1"/>
</dbReference>
<dbReference type="Pfam" id="PF03466">
    <property type="entry name" value="LysR_substrate"/>
    <property type="match status" value="1"/>
</dbReference>
<reference evidence="6 7" key="1">
    <citation type="submission" date="2020-05" db="EMBL/GenBank/DDBJ databases">
        <title>Erythrobacter mangrovi sp. nov., isolated from rhizosphere soil of mangrove plant (Kandelia candel).</title>
        <authorList>
            <person name="Ye Y.H."/>
        </authorList>
    </citation>
    <scope>NUCLEOTIDE SEQUENCE [LARGE SCALE GENOMIC DNA]</scope>
    <source>
        <strain evidence="6 7">EB310</strain>
    </source>
</reference>
<dbReference type="RefSeq" id="WP_173214943.1">
    <property type="nucleotide sequence ID" value="NZ_CP053921.1"/>
</dbReference>
<dbReference type="Gene3D" id="3.40.190.290">
    <property type="match status" value="1"/>
</dbReference>
<evidence type="ECO:0000256" key="1">
    <source>
        <dbReference type="ARBA" id="ARBA00009437"/>
    </source>
</evidence>
<dbReference type="Proteomes" id="UP000504693">
    <property type="component" value="Chromosome"/>
</dbReference>
<dbReference type="Gene3D" id="1.10.10.10">
    <property type="entry name" value="Winged helix-like DNA-binding domain superfamily/Winged helix DNA-binding domain"/>
    <property type="match status" value="1"/>
</dbReference>
<dbReference type="PRINTS" id="PR00039">
    <property type="entry name" value="HTHLYSR"/>
</dbReference>
<evidence type="ECO:0000259" key="5">
    <source>
        <dbReference type="PROSITE" id="PS50931"/>
    </source>
</evidence>
<dbReference type="PANTHER" id="PTHR30537:SF5">
    <property type="entry name" value="HTH-TYPE TRANSCRIPTIONAL ACTIVATOR TTDR-RELATED"/>
    <property type="match status" value="1"/>
</dbReference>
<organism evidence="6 7">
    <name type="scientific">Erythrobacter mangrovi</name>
    <dbReference type="NCBI Taxonomy" id="2739433"/>
    <lineage>
        <taxon>Bacteria</taxon>
        <taxon>Pseudomonadati</taxon>
        <taxon>Pseudomonadota</taxon>
        <taxon>Alphaproteobacteria</taxon>
        <taxon>Sphingomonadales</taxon>
        <taxon>Erythrobacteraceae</taxon>
        <taxon>Erythrobacter/Porphyrobacter group</taxon>
        <taxon>Erythrobacter</taxon>
    </lineage>
</organism>
<dbReference type="AlphaFoldDB" id="A0A7D4AUC5"/>
<evidence type="ECO:0000313" key="7">
    <source>
        <dbReference type="Proteomes" id="UP000504693"/>
    </source>
</evidence>
<protein>
    <submittedName>
        <fullName evidence="6">LysR family transcriptional regulator</fullName>
    </submittedName>
</protein>
<dbReference type="CDD" id="cd08422">
    <property type="entry name" value="PBP2_CrgA_like"/>
    <property type="match status" value="1"/>
</dbReference>
<dbReference type="InterPro" id="IPR036390">
    <property type="entry name" value="WH_DNA-bd_sf"/>
</dbReference>
<dbReference type="SUPFAM" id="SSF46785">
    <property type="entry name" value="Winged helix' DNA-binding domain"/>
    <property type="match status" value="1"/>
</dbReference>
<evidence type="ECO:0000256" key="4">
    <source>
        <dbReference type="ARBA" id="ARBA00023163"/>
    </source>
</evidence>
<feature type="domain" description="HTH lysR-type" evidence="5">
    <location>
        <begin position="10"/>
        <end position="67"/>
    </location>
</feature>
<comment type="similarity">
    <text evidence="1">Belongs to the LysR transcriptional regulatory family.</text>
</comment>
<name>A0A7D4AUC5_9SPHN</name>
<keyword evidence="4" id="KW-0804">Transcription</keyword>
<evidence type="ECO:0000256" key="2">
    <source>
        <dbReference type="ARBA" id="ARBA00023015"/>
    </source>
</evidence>
<dbReference type="PANTHER" id="PTHR30537">
    <property type="entry name" value="HTH-TYPE TRANSCRIPTIONAL REGULATOR"/>
    <property type="match status" value="1"/>
</dbReference>
<gene>
    <name evidence="6" type="ORF">HQR01_11200</name>
</gene>
<dbReference type="InterPro" id="IPR005119">
    <property type="entry name" value="LysR_subst-bd"/>
</dbReference>
<dbReference type="GO" id="GO:0003677">
    <property type="term" value="F:DNA binding"/>
    <property type="evidence" value="ECO:0007669"/>
    <property type="project" value="UniProtKB-KW"/>
</dbReference>
<dbReference type="PROSITE" id="PS50931">
    <property type="entry name" value="HTH_LYSR"/>
    <property type="match status" value="1"/>
</dbReference>
<dbReference type="InterPro" id="IPR058163">
    <property type="entry name" value="LysR-type_TF_proteobact-type"/>
</dbReference>
<evidence type="ECO:0000256" key="3">
    <source>
        <dbReference type="ARBA" id="ARBA00023125"/>
    </source>
</evidence>
<dbReference type="InterPro" id="IPR000847">
    <property type="entry name" value="LysR_HTH_N"/>
</dbReference>
<dbReference type="EMBL" id="CP053921">
    <property type="protein sequence ID" value="QKG71877.1"/>
    <property type="molecule type" value="Genomic_DNA"/>
</dbReference>